<sequence length="696" mass="70063">MAFNFSSSGGGGLFGSNSNNSNNTPSSSGTTSGGLFGSSTNKPSQPSLFGNPSTSTAGGAGGAGGGGGTFSFGNFAKPAATTGSEAQNTTAAAGSTAATPSIFTGGFGTPDKSAAGNPATTSAPPLFGSTTPATTKAFSFGNSTTPAGPPPATSAFGTSTGGPTTNLFGSKPADDGTKPTPTFGGGFSFGDKTGQTPFKPAEQPKSSGFSFGGAAGQAPFKPAEPKAPSFNFGGGPGNTPFKPAESTSTAAPSVTATSGSEQKSAFSLPPASAPTTSQPAAAPQFGFGASSKPPEGQNLFAKPATTEASKSPFNFSQPATTQPSSGSSTPAMTASKSIFSGMGASAPASTATAASTAAPAAAPAAAANVFSFPPSTGAQPTTTSAAAPSPFSLPTTTTSQPTTTSAPAPSPFNFTKPTTTAPSQPASTAAAPGSTPFSALGTTTTTSGSQPATTAAAPGSTPFQASTTGPAPPAQSRLRNKTMDEILTRWATDMSRYSKEFKEHAETIARWDQLIVDNSSKIDKLYVRTRTAERQTVSVDMQLTAVENSQSELEAWLTKYENDVDEMLAKDSAAPSELGGPDQERERTYKLAEKLGERLDEMERDLGSMVEEVNAANASLSRNGKGDEPITQIVKILNSHLVQLQAIDQGTQALQEKVAAAQKAASQLGYLNGSSLNESNGAAVQDFYRSYMGRRT</sequence>
<evidence type="ECO:0000256" key="2">
    <source>
        <dbReference type="ARBA" id="ARBA00005911"/>
    </source>
</evidence>
<dbReference type="GO" id="GO:0005543">
    <property type="term" value="F:phospholipid binding"/>
    <property type="evidence" value="ECO:0007669"/>
    <property type="project" value="TreeGrafter"/>
</dbReference>
<dbReference type="OrthoDB" id="344345at2759"/>
<feature type="compositionally biased region" description="Low complexity" evidence="10">
    <location>
        <begin position="344"/>
        <end position="407"/>
    </location>
</feature>
<feature type="compositionally biased region" description="Low complexity" evidence="10">
    <location>
        <begin position="238"/>
        <end position="258"/>
    </location>
</feature>
<dbReference type="EMBL" id="LGRB01000013">
    <property type="protein sequence ID" value="OCT47375.1"/>
    <property type="molecule type" value="Genomic_DNA"/>
</dbReference>
<dbReference type="GO" id="GO:0017056">
    <property type="term" value="F:structural constituent of nuclear pore"/>
    <property type="evidence" value="ECO:0007669"/>
    <property type="project" value="InterPro"/>
</dbReference>
<feature type="compositionally biased region" description="Low complexity" evidence="10">
    <location>
        <begin position="86"/>
        <end position="99"/>
    </location>
</feature>
<keyword evidence="5" id="KW-0653">Protein transport</keyword>
<gene>
    <name evidence="12" type="ORF">CLCR_03336</name>
</gene>
<keyword evidence="7" id="KW-0906">Nuclear pore complex</keyword>
<keyword evidence="8" id="KW-0539">Nucleus</keyword>
<name>A0A1C1CFR1_9EURO</name>
<feature type="compositionally biased region" description="Gly residues" evidence="10">
    <location>
        <begin position="58"/>
        <end position="70"/>
    </location>
</feature>
<dbReference type="GO" id="GO:0006606">
    <property type="term" value="P:protein import into nucleus"/>
    <property type="evidence" value="ECO:0007669"/>
    <property type="project" value="TreeGrafter"/>
</dbReference>
<protein>
    <recommendedName>
        <fullName evidence="11">Nucleoporin NSP1-like C-terminal domain-containing protein</fullName>
    </recommendedName>
</protein>
<proteinExistence type="inferred from homology"/>
<reference evidence="13" key="1">
    <citation type="submission" date="2015-07" db="EMBL/GenBank/DDBJ databases">
        <authorList>
            <person name="Teixeira M.M."/>
            <person name="Souza R.C."/>
            <person name="Almeida L.G."/>
            <person name="Vicente V.A."/>
            <person name="de Hoog S."/>
            <person name="Bocca A.L."/>
            <person name="de Almeida S.R."/>
            <person name="Vasconcelos A.T."/>
            <person name="Felipe M.S."/>
        </authorList>
    </citation>
    <scope>NUCLEOTIDE SEQUENCE [LARGE SCALE GENOMIC DNA]</scope>
    <source>
        <strain evidence="13">KSF</strain>
    </source>
</reference>
<dbReference type="eggNOG" id="KOG2196">
    <property type="taxonomic scope" value="Eukaryota"/>
</dbReference>
<evidence type="ECO:0000256" key="5">
    <source>
        <dbReference type="ARBA" id="ARBA00022927"/>
    </source>
</evidence>
<dbReference type="STRING" id="86049.A0A1C1CFR1"/>
<feature type="compositionally biased region" description="Polar residues" evidence="10">
    <location>
        <begin position="42"/>
        <end position="52"/>
    </location>
</feature>
<dbReference type="GO" id="GO:0006405">
    <property type="term" value="P:RNA export from nucleus"/>
    <property type="evidence" value="ECO:0007669"/>
    <property type="project" value="TreeGrafter"/>
</dbReference>
<keyword evidence="4" id="KW-0509">mRNA transport</keyword>
<feature type="compositionally biased region" description="Low complexity" evidence="10">
    <location>
        <begin position="269"/>
        <end position="284"/>
    </location>
</feature>
<feature type="coiled-coil region" evidence="9">
    <location>
        <begin position="585"/>
        <end position="619"/>
    </location>
</feature>
<evidence type="ECO:0000256" key="6">
    <source>
        <dbReference type="ARBA" id="ARBA00023010"/>
    </source>
</evidence>
<evidence type="ECO:0000256" key="1">
    <source>
        <dbReference type="ARBA" id="ARBA00004567"/>
    </source>
</evidence>
<evidence type="ECO:0000256" key="3">
    <source>
        <dbReference type="ARBA" id="ARBA00022448"/>
    </source>
</evidence>
<dbReference type="AlphaFoldDB" id="A0A1C1CFR1"/>
<evidence type="ECO:0000313" key="12">
    <source>
        <dbReference type="EMBL" id="OCT47375.1"/>
    </source>
</evidence>
<accession>A0A1C1CFR1</accession>
<feature type="compositionally biased region" description="Low complexity" evidence="10">
    <location>
        <begin position="415"/>
        <end position="462"/>
    </location>
</feature>
<keyword evidence="3" id="KW-0813">Transport</keyword>
<comment type="caution">
    <text evidence="12">The sequence shown here is derived from an EMBL/GenBank/DDBJ whole genome shotgun (WGS) entry which is preliminary data.</text>
</comment>
<evidence type="ECO:0000256" key="10">
    <source>
        <dbReference type="SAM" id="MobiDB-lite"/>
    </source>
</evidence>
<dbReference type="InterPro" id="IPR007758">
    <property type="entry name" value="Nucleoporin_NSP1_C"/>
</dbReference>
<comment type="subcellular location">
    <subcellularLocation>
        <location evidence="1">Nucleus</location>
        <location evidence="1">Nuclear pore complex</location>
    </subcellularLocation>
</comment>
<evidence type="ECO:0000256" key="4">
    <source>
        <dbReference type="ARBA" id="ARBA00022816"/>
    </source>
</evidence>
<feature type="domain" description="Nucleoporin NSP1-like C-terminal" evidence="11">
    <location>
        <begin position="466"/>
        <end position="571"/>
    </location>
</feature>
<feature type="compositionally biased region" description="Low complexity" evidence="10">
    <location>
        <begin position="15"/>
        <end position="30"/>
    </location>
</feature>
<dbReference type="InterPro" id="IPR026010">
    <property type="entry name" value="NSP1/NUP62"/>
</dbReference>
<evidence type="ECO:0000256" key="7">
    <source>
        <dbReference type="ARBA" id="ARBA00023132"/>
    </source>
</evidence>
<dbReference type="VEuPathDB" id="FungiDB:CLCR_03336"/>
<keyword evidence="13" id="KW-1185">Reference proteome</keyword>
<dbReference type="GO" id="GO:0051028">
    <property type="term" value="P:mRNA transport"/>
    <property type="evidence" value="ECO:0007669"/>
    <property type="project" value="UniProtKB-KW"/>
</dbReference>
<dbReference type="Proteomes" id="UP000094526">
    <property type="component" value="Unassembled WGS sequence"/>
</dbReference>
<feature type="region of interest" description="Disordered" evidence="10">
    <location>
        <begin position="1"/>
        <end position="480"/>
    </location>
</feature>
<feature type="compositionally biased region" description="Polar residues" evidence="10">
    <location>
        <begin position="306"/>
        <end position="338"/>
    </location>
</feature>
<evidence type="ECO:0000256" key="8">
    <source>
        <dbReference type="ARBA" id="ARBA00023242"/>
    </source>
</evidence>
<keyword evidence="9" id="KW-0175">Coiled coil</keyword>
<comment type="similarity">
    <text evidence="2">Belongs to the nucleoporin NSP1/NUP62 family.</text>
</comment>
<dbReference type="VEuPathDB" id="FungiDB:G647_01999"/>
<organism evidence="12 13">
    <name type="scientific">Cladophialophora carrionii</name>
    <dbReference type="NCBI Taxonomy" id="86049"/>
    <lineage>
        <taxon>Eukaryota</taxon>
        <taxon>Fungi</taxon>
        <taxon>Dikarya</taxon>
        <taxon>Ascomycota</taxon>
        <taxon>Pezizomycotina</taxon>
        <taxon>Eurotiomycetes</taxon>
        <taxon>Chaetothyriomycetidae</taxon>
        <taxon>Chaetothyriales</taxon>
        <taxon>Herpotrichiellaceae</taxon>
        <taxon>Cladophialophora</taxon>
    </lineage>
</organism>
<dbReference type="PANTHER" id="PTHR12084">
    <property type="entry name" value="NUCLEAR PORE GLYCOPROTEIN P62-RELATED"/>
    <property type="match status" value="1"/>
</dbReference>
<evidence type="ECO:0000256" key="9">
    <source>
        <dbReference type="SAM" id="Coils"/>
    </source>
</evidence>
<feature type="compositionally biased region" description="Polar residues" evidence="10">
    <location>
        <begin position="118"/>
        <end position="142"/>
    </location>
</feature>
<evidence type="ECO:0000259" key="11">
    <source>
        <dbReference type="Pfam" id="PF05064"/>
    </source>
</evidence>
<evidence type="ECO:0000313" key="13">
    <source>
        <dbReference type="Proteomes" id="UP000094526"/>
    </source>
</evidence>
<dbReference type="Gene3D" id="1.20.5.170">
    <property type="match status" value="1"/>
</dbReference>
<dbReference type="PANTHER" id="PTHR12084:SF0">
    <property type="entry name" value="NUCLEAR PORE GLYCOPROTEIN P62"/>
    <property type="match status" value="1"/>
</dbReference>
<dbReference type="Pfam" id="PF05064">
    <property type="entry name" value="Nsp1_C"/>
    <property type="match status" value="1"/>
</dbReference>
<keyword evidence="6" id="KW-0811">Translocation</keyword>
<dbReference type="GO" id="GO:0044613">
    <property type="term" value="C:nuclear pore central transport channel"/>
    <property type="evidence" value="ECO:0007669"/>
    <property type="project" value="TreeGrafter"/>
</dbReference>